<feature type="region of interest" description="Disordered" evidence="1">
    <location>
        <begin position="228"/>
        <end position="441"/>
    </location>
</feature>
<reference evidence="3 4" key="1">
    <citation type="submission" date="2016-08" db="EMBL/GenBank/DDBJ databases">
        <authorList>
            <consortium name="Pathogen Informatics"/>
        </authorList>
    </citation>
    <scope>NUCLEOTIDE SEQUENCE [LARGE SCALE GENOMIC DNA]</scope>
    <source>
        <strain evidence="3 4">DK</strain>
    </source>
</reference>
<protein>
    <submittedName>
        <fullName evidence="3">CIR protein</fullName>
    </submittedName>
</protein>
<feature type="compositionally biased region" description="Basic and acidic residues" evidence="1">
    <location>
        <begin position="382"/>
        <end position="413"/>
    </location>
</feature>
<name>A0A1D3L8E3_PLACE</name>
<evidence type="ECO:0000313" key="4">
    <source>
        <dbReference type="Proteomes" id="UP000195879"/>
    </source>
</evidence>
<evidence type="ECO:0000313" key="3">
    <source>
        <dbReference type="EMBL" id="SCL86614.1"/>
    </source>
</evidence>
<feature type="compositionally biased region" description="Basic and acidic residues" evidence="1">
    <location>
        <begin position="558"/>
        <end position="573"/>
    </location>
</feature>
<dbReference type="EMBL" id="FMIO01000156">
    <property type="protein sequence ID" value="SCL86614.1"/>
    <property type="molecule type" value="Genomic_DNA"/>
</dbReference>
<proteinExistence type="predicted"/>
<evidence type="ECO:0000256" key="1">
    <source>
        <dbReference type="SAM" id="MobiDB-lite"/>
    </source>
</evidence>
<feature type="compositionally biased region" description="Basic and acidic residues" evidence="1">
    <location>
        <begin position="228"/>
        <end position="242"/>
    </location>
</feature>
<feature type="compositionally biased region" description="Polar residues" evidence="1">
    <location>
        <begin position="267"/>
        <end position="296"/>
    </location>
</feature>
<feature type="compositionally biased region" description="Polar residues" evidence="1">
    <location>
        <begin position="308"/>
        <end position="355"/>
    </location>
</feature>
<keyword evidence="2" id="KW-0812">Transmembrane</keyword>
<feature type="region of interest" description="Disordered" evidence="1">
    <location>
        <begin position="513"/>
        <end position="616"/>
    </location>
</feature>
<dbReference type="Proteomes" id="UP000195879">
    <property type="component" value="Unassembled WGS sequence"/>
</dbReference>
<keyword evidence="2" id="KW-0472">Membrane</keyword>
<feature type="compositionally biased region" description="Polar residues" evidence="1">
    <location>
        <begin position="574"/>
        <end position="606"/>
    </location>
</feature>
<feature type="transmembrane region" description="Helical" evidence="2">
    <location>
        <begin position="637"/>
        <end position="655"/>
    </location>
</feature>
<gene>
    <name evidence="3" type="ORF">PCHDK_000505900</name>
</gene>
<dbReference type="AlphaFoldDB" id="A0A1D3L8E3"/>
<evidence type="ECO:0000256" key="2">
    <source>
        <dbReference type="SAM" id="Phobius"/>
    </source>
</evidence>
<keyword evidence="2" id="KW-1133">Transmembrane helix</keyword>
<feature type="transmembrane region" description="Helical" evidence="2">
    <location>
        <begin position="725"/>
        <end position="748"/>
    </location>
</feature>
<feature type="non-terminal residue" evidence="3">
    <location>
        <position position="1"/>
    </location>
</feature>
<organism evidence="3 4">
    <name type="scientific">Plasmodium chabaudi adami</name>
    <dbReference type="NCBI Taxonomy" id="5826"/>
    <lineage>
        <taxon>Eukaryota</taxon>
        <taxon>Sar</taxon>
        <taxon>Alveolata</taxon>
        <taxon>Apicomplexa</taxon>
        <taxon>Aconoidasida</taxon>
        <taxon>Haemosporida</taxon>
        <taxon>Plasmodiidae</taxon>
        <taxon>Plasmodium</taxon>
        <taxon>Plasmodium (Vinckeia)</taxon>
    </lineage>
</organism>
<dbReference type="InterPro" id="IPR006477">
    <property type="entry name" value="Yir_bir_cir"/>
</dbReference>
<accession>A0A1D3L8E3</accession>
<dbReference type="Pfam" id="PF06022">
    <property type="entry name" value="Cir_Bir_Yir"/>
    <property type="match status" value="1"/>
</dbReference>
<sequence>KKINEDVTIKGYCRNGDCKTNEDGINALTAYIIMEFKRSIKTNEFNKYDECLLMWLSDKLLKMYYDSKGQNVRKGFVYLITLNQAYDKYLKNHKVMLDYWTLFDNIKGLKEANLKYMSEFYKLLNNICKTIADYKDNGAGSRKLSKYSKNCLNQYRILYNNISECKSYLRLLNKLKGIYDDFRNYAIQENSSKNDLETKLKKLTREDGVEMDAVRGFKTYEISKKKCNSLDKKKTKPPKADKSPLQPSNQQKGGQKETPPAHKPETKQQSSTESAPQSPQVPASNIQIESPGSQGRSDGASDPLPTQGVKSQNSDDGQNNPAGNSDTTKNQADISSVQDKAQENNPTTPENTDQENIQKSDIPDTGNTGDKLKGSEPISQDKQVHQPPEDENPPKESGSELKDDVKELDKPPIDTDSQDGSNPEPQNKQDETDTPTSTEDNHDVFNWSILIKYGNLFVNRIKEYREPVTNSLHYIRTNLYDYTWSTLNQAYNTFREYSENINIMDYFKVESKPNKLKDSETPGNEPQSKEDKEEPPPSLPDPEQKEPQDTQPPTPTDQRNDNSQEQHSIEQHDQTGSGQENPSDSPPEKQSQTSVGSSSDTHSTETGSKDLGTNVEEKTPQLVNSINIFKGYNRPEIAITILLIPIISLIIYKYLSFGRRNELKKKKKMKKAINMVVANKTTKTVINSSDGKKQVKIIIKSSSQKKQTKKSINSANRKKLPSLNIYQLMQADPVPFINLFFLLIFFVYKRKRDFIE</sequence>